<dbReference type="InterPro" id="IPR028994">
    <property type="entry name" value="Integrin_alpha_N"/>
</dbReference>
<evidence type="ECO:0000313" key="8">
    <source>
        <dbReference type="Proteomes" id="UP000664382"/>
    </source>
</evidence>
<dbReference type="PANTHER" id="PTHR23221">
    <property type="entry name" value="GLYCOSYLPHOSPHATIDYLINOSITOL PHOSPHOLIPASE D"/>
    <property type="match status" value="1"/>
</dbReference>
<keyword evidence="4" id="KW-0325">Glycoprotein</keyword>
<evidence type="ECO:0000256" key="3">
    <source>
        <dbReference type="ARBA" id="ARBA00022801"/>
    </source>
</evidence>
<name>A0A939MNV2_9MICO</name>
<feature type="signal peptide" evidence="5">
    <location>
        <begin position="1"/>
        <end position="34"/>
    </location>
</feature>
<dbReference type="InterPro" id="IPR032109">
    <property type="entry name" value="Big_3_5"/>
</dbReference>
<dbReference type="Gene3D" id="2.60.40.10">
    <property type="entry name" value="Immunoglobulins"/>
    <property type="match status" value="1"/>
</dbReference>
<evidence type="ECO:0000256" key="1">
    <source>
        <dbReference type="ARBA" id="ARBA00022729"/>
    </source>
</evidence>
<feature type="chain" id="PRO_5038600487" evidence="5">
    <location>
        <begin position="35"/>
        <end position="1038"/>
    </location>
</feature>
<dbReference type="Gene3D" id="2.130.10.130">
    <property type="entry name" value="Integrin alpha, N-terminal"/>
    <property type="match status" value="3"/>
</dbReference>
<evidence type="ECO:0000259" key="6">
    <source>
        <dbReference type="Pfam" id="PF16640"/>
    </source>
</evidence>
<gene>
    <name evidence="7" type="ORF">J4H92_09795</name>
</gene>
<keyword evidence="1 5" id="KW-0732">Signal</keyword>
<dbReference type="InterPro" id="IPR013519">
    <property type="entry name" value="Int_alpha_beta-p"/>
</dbReference>
<sequence length="1038" mass="104664">MFEQSSRRTRRSVGFALSALLVAGVLVPATALGAAAEETEAVSPYPTTTTMHGTGLGSGLPREFCDVNKDGVADLSGATTFGIGTAGWWDTEARRNTDGVAAVNASTTVQWTAASVAGGCAGDVNGDGLDDVLPVPATTARVVSVNISNDVLSSAGRHQTSRLANYTFPTGSSNYGVRALGSAGDLDRDGLGDVVVSQHTAAADGRTGSGRLWVLAGRPSPTVPTAIQAHAIAESVSDNAPDVVAAVISGEVAGDQLGTAKSVGDVNGDGVDDLLVASQVSQKAWLIWGKARGAAPRQIDLANLDASDGVLFATATGGSGFGAALSVIDDVNGDGVQDYLFGRATTAPATVGATSDTGGAVVVFGTPIAPGSTPEPVVVDTAAKTVATGAVVRGYVIEAEASGDALGFSVAGGGDYNGDGRSDLLLGAPGFDPVIDGAASTDSGAVYVVYGKADGAAQPLVGLSESAGYRIDGIRGESQQATRPSAWGYSVSRVGDIDANGVEDFAYGAPGYTRYAAASYGTVFVALRGDVDTQLALDTSVRVGDTGAVVNEQNDVFAAGEAFDLRANLQLSTLKGYSGDLAFALDGQTLDGCAAVRTAEPLRGTVHQSFGTCDAGVEVREYGVHRFGAGFAGAGHVQASETASIPVFVTDASETDLEVRRTSSGGSLRLTATVRPVSSEKTVDEGAVTFTRDGETLGEAAVADGVAVLTVPLPADGEYTFAASFGGYTVDKADDTDELVTLLAASEGETAHTVVSDPAEASFGLSRDTVEYGKSATATVATGGAGAVRFTVDGGEPVEVAVVNGIAEHPLEGLTVGDHAVSAVFVPEDGSDPVPAGSGTVTVTKASTALSAVRLGKTSSVYGAAGVAASVRVTGTDAGTVTFWNGSTRVGSATASAGQVSVVLPKTLAAGKRQITARLAETGTHQAAVAAANTVTVAKAKPAKVAVTGKKFTKRTKPRVTVQVAKLNNGSYPVGKVRVQVGSSKKTVTLTAAKKGKVTVTLAKRYTKSVSVRATFLPKDTKNVASKTSAKKTIKVKK</sequence>
<dbReference type="Pfam" id="PF01839">
    <property type="entry name" value="FG-GAP"/>
    <property type="match status" value="1"/>
</dbReference>
<protein>
    <submittedName>
        <fullName evidence="7">Ig-like domain repeat protein</fullName>
    </submittedName>
</protein>
<dbReference type="GO" id="GO:0005975">
    <property type="term" value="P:carbohydrate metabolic process"/>
    <property type="evidence" value="ECO:0007669"/>
    <property type="project" value="UniProtKB-ARBA"/>
</dbReference>
<evidence type="ECO:0000256" key="5">
    <source>
        <dbReference type="SAM" id="SignalP"/>
    </source>
</evidence>
<evidence type="ECO:0000313" key="7">
    <source>
        <dbReference type="EMBL" id="MBO1902237.1"/>
    </source>
</evidence>
<dbReference type="InterPro" id="IPR013517">
    <property type="entry name" value="FG-GAP"/>
</dbReference>
<accession>A0A939MNV2</accession>
<dbReference type="Pfam" id="PF16640">
    <property type="entry name" value="Big_3_5"/>
    <property type="match status" value="1"/>
</dbReference>
<dbReference type="SUPFAM" id="SSF69318">
    <property type="entry name" value="Integrin alpha N-terminal domain"/>
    <property type="match status" value="1"/>
</dbReference>
<dbReference type="PANTHER" id="PTHR23221:SF7">
    <property type="entry name" value="PHOSPHATIDYLINOSITOL-GLYCAN-SPECIFIC PHOSPHOLIPASE D"/>
    <property type="match status" value="1"/>
</dbReference>
<keyword evidence="3" id="KW-0378">Hydrolase</keyword>
<dbReference type="Proteomes" id="UP000664382">
    <property type="component" value="Unassembled WGS sequence"/>
</dbReference>
<keyword evidence="8" id="KW-1185">Reference proteome</keyword>
<dbReference type="InterPro" id="IPR000413">
    <property type="entry name" value="Integrin_alpha"/>
</dbReference>
<dbReference type="GO" id="GO:0008305">
    <property type="term" value="C:integrin complex"/>
    <property type="evidence" value="ECO:0007669"/>
    <property type="project" value="InterPro"/>
</dbReference>
<proteinExistence type="predicted"/>
<dbReference type="EMBL" id="JAGDYM010000010">
    <property type="protein sequence ID" value="MBO1902237.1"/>
    <property type="molecule type" value="Genomic_DNA"/>
</dbReference>
<dbReference type="GO" id="GO:0016787">
    <property type="term" value="F:hydrolase activity"/>
    <property type="evidence" value="ECO:0007669"/>
    <property type="project" value="UniProtKB-KW"/>
</dbReference>
<dbReference type="InterPro" id="IPR013783">
    <property type="entry name" value="Ig-like_fold"/>
</dbReference>
<reference evidence="7" key="1">
    <citation type="submission" date="2021-03" db="EMBL/GenBank/DDBJ databases">
        <title>Leucobacter chromiisoli sp. nov., isolated from chromium-containing soil of chemical plant.</title>
        <authorList>
            <person name="Xu Z."/>
        </authorList>
    </citation>
    <scope>NUCLEOTIDE SEQUENCE</scope>
    <source>
        <strain evidence="7">S27</strain>
    </source>
</reference>
<feature type="domain" description="Bacterial Ig-like" evidence="6">
    <location>
        <begin position="663"/>
        <end position="729"/>
    </location>
</feature>
<dbReference type="AlphaFoldDB" id="A0A939MNV2"/>
<evidence type="ECO:0000256" key="4">
    <source>
        <dbReference type="ARBA" id="ARBA00023180"/>
    </source>
</evidence>
<organism evidence="7 8">
    <name type="scientific">Leucobacter weissii</name>
    <dbReference type="NCBI Taxonomy" id="1983706"/>
    <lineage>
        <taxon>Bacteria</taxon>
        <taxon>Bacillati</taxon>
        <taxon>Actinomycetota</taxon>
        <taxon>Actinomycetes</taxon>
        <taxon>Micrococcales</taxon>
        <taxon>Microbacteriaceae</taxon>
        <taxon>Leucobacter</taxon>
    </lineage>
</organism>
<keyword evidence="2" id="KW-0677">Repeat</keyword>
<dbReference type="RefSeq" id="WP_208097990.1">
    <property type="nucleotide sequence ID" value="NZ_JAGDYM010000010.1"/>
</dbReference>
<evidence type="ECO:0000256" key="2">
    <source>
        <dbReference type="ARBA" id="ARBA00022737"/>
    </source>
</evidence>
<dbReference type="PRINTS" id="PR01185">
    <property type="entry name" value="INTEGRINA"/>
</dbReference>
<comment type="caution">
    <text evidence="7">The sequence shown here is derived from an EMBL/GenBank/DDBJ whole genome shotgun (WGS) entry which is preliminary data.</text>
</comment>
<dbReference type="GO" id="GO:0007155">
    <property type="term" value="P:cell adhesion"/>
    <property type="evidence" value="ECO:0007669"/>
    <property type="project" value="InterPro"/>
</dbReference>
<dbReference type="SMART" id="SM00191">
    <property type="entry name" value="Int_alpha"/>
    <property type="match status" value="5"/>
</dbReference>
<dbReference type="PROSITE" id="PS51470">
    <property type="entry name" value="FG_GAP"/>
    <property type="match status" value="1"/>
</dbReference>